<dbReference type="EMBL" id="JBHMAU010000071">
    <property type="protein sequence ID" value="MFB9777103.1"/>
    <property type="molecule type" value="Genomic_DNA"/>
</dbReference>
<dbReference type="Pfam" id="PF00196">
    <property type="entry name" value="GerE"/>
    <property type="match status" value="1"/>
</dbReference>
<organism evidence="8 9">
    <name type="scientific">Brevibacterium otitidis</name>
    <dbReference type="NCBI Taxonomy" id="53364"/>
    <lineage>
        <taxon>Bacteria</taxon>
        <taxon>Bacillati</taxon>
        <taxon>Actinomycetota</taxon>
        <taxon>Actinomycetes</taxon>
        <taxon>Micrococcales</taxon>
        <taxon>Brevibacteriaceae</taxon>
        <taxon>Brevibacterium</taxon>
    </lineage>
</organism>
<evidence type="ECO:0000256" key="4">
    <source>
        <dbReference type="ARBA" id="ARBA00023163"/>
    </source>
</evidence>
<feature type="domain" description="HTH luxR-type" evidence="6">
    <location>
        <begin position="145"/>
        <end position="210"/>
    </location>
</feature>
<keyword evidence="2" id="KW-0805">Transcription regulation</keyword>
<accession>A0ABV5X3V9</accession>
<dbReference type="CDD" id="cd17535">
    <property type="entry name" value="REC_NarL-like"/>
    <property type="match status" value="1"/>
</dbReference>
<dbReference type="Gene3D" id="3.40.50.2300">
    <property type="match status" value="1"/>
</dbReference>
<evidence type="ECO:0000313" key="9">
    <source>
        <dbReference type="Proteomes" id="UP001589707"/>
    </source>
</evidence>
<reference evidence="8 9" key="1">
    <citation type="submission" date="2024-09" db="EMBL/GenBank/DDBJ databases">
        <authorList>
            <person name="Sun Q."/>
            <person name="Mori K."/>
        </authorList>
    </citation>
    <scope>NUCLEOTIDE SEQUENCE [LARGE SCALE GENOMIC DNA]</scope>
    <source>
        <strain evidence="8 9">JCM 11683</strain>
    </source>
</reference>
<dbReference type="Pfam" id="PF00072">
    <property type="entry name" value="Response_reg"/>
    <property type="match status" value="1"/>
</dbReference>
<keyword evidence="4" id="KW-0804">Transcription</keyword>
<dbReference type="InterPro" id="IPR000792">
    <property type="entry name" value="Tscrpt_reg_LuxR_C"/>
</dbReference>
<dbReference type="RefSeq" id="WP_376841005.1">
    <property type="nucleotide sequence ID" value="NZ_JBHMAU010000071.1"/>
</dbReference>
<keyword evidence="1 5" id="KW-0597">Phosphoprotein</keyword>
<dbReference type="PANTHER" id="PTHR43214:SF24">
    <property type="entry name" value="TRANSCRIPTIONAL REGULATORY PROTEIN NARL-RELATED"/>
    <property type="match status" value="1"/>
</dbReference>
<evidence type="ECO:0000313" key="8">
    <source>
        <dbReference type="EMBL" id="MFB9777103.1"/>
    </source>
</evidence>
<evidence type="ECO:0000256" key="3">
    <source>
        <dbReference type="ARBA" id="ARBA00023125"/>
    </source>
</evidence>
<dbReference type="CDD" id="cd06170">
    <property type="entry name" value="LuxR_C_like"/>
    <property type="match status" value="1"/>
</dbReference>
<dbReference type="PROSITE" id="PS50110">
    <property type="entry name" value="RESPONSE_REGULATORY"/>
    <property type="match status" value="1"/>
</dbReference>
<dbReference type="SUPFAM" id="SSF52172">
    <property type="entry name" value="CheY-like"/>
    <property type="match status" value="1"/>
</dbReference>
<feature type="modified residue" description="4-aspartylphosphate" evidence="5">
    <location>
        <position position="53"/>
    </location>
</feature>
<proteinExistence type="predicted"/>
<feature type="domain" description="Response regulatory" evidence="7">
    <location>
        <begin position="3"/>
        <end position="119"/>
    </location>
</feature>
<evidence type="ECO:0000256" key="1">
    <source>
        <dbReference type="ARBA" id="ARBA00022553"/>
    </source>
</evidence>
<evidence type="ECO:0000259" key="6">
    <source>
        <dbReference type="PROSITE" id="PS50043"/>
    </source>
</evidence>
<dbReference type="InterPro" id="IPR058245">
    <property type="entry name" value="NreC/VraR/RcsB-like_REC"/>
</dbReference>
<dbReference type="PROSITE" id="PS00622">
    <property type="entry name" value="HTH_LUXR_1"/>
    <property type="match status" value="1"/>
</dbReference>
<dbReference type="SMART" id="SM00448">
    <property type="entry name" value="REC"/>
    <property type="match status" value="1"/>
</dbReference>
<dbReference type="Proteomes" id="UP001589707">
    <property type="component" value="Unassembled WGS sequence"/>
</dbReference>
<dbReference type="PRINTS" id="PR00038">
    <property type="entry name" value="HTHLUXR"/>
</dbReference>
<keyword evidence="3" id="KW-0238">DNA-binding</keyword>
<dbReference type="PROSITE" id="PS50043">
    <property type="entry name" value="HTH_LUXR_2"/>
    <property type="match status" value="1"/>
</dbReference>
<dbReference type="InterPro" id="IPR039420">
    <property type="entry name" value="WalR-like"/>
</dbReference>
<name>A0ABV5X3V9_9MICO</name>
<dbReference type="PANTHER" id="PTHR43214">
    <property type="entry name" value="TWO-COMPONENT RESPONSE REGULATOR"/>
    <property type="match status" value="1"/>
</dbReference>
<gene>
    <name evidence="8" type="ORF">ACFFN1_11950</name>
</gene>
<dbReference type="SUPFAM" id="SSF46894">
    <property type="entry name" value="C-terminal effector domain of the bipartite response regulators"/>
    <property type="match status" value="1"/>
</dbReference>
<evidence type="ECO:0000256" key="2">
    <source>
        <dbReference type="ARBA" id="ARBA00023015"/>
    </source>
</evidence>
<dbReference type="InterPro" id="IPR016032">
    <property type="entry name" value="Sig_transdc_resp-reg_C-effctor"/>
</dbReference>
<dbReference type="InterPro" id="IPR001789">
    <property type="entry name" value="Sig_transdc_resp-reg_receiver"/>
</dbReference>
<comment type="caution">
    <text evidence="8">The sequence shown here is derived from an EMBL/GenBank/DDBJ whole genome shotgun (WGS) entry which is preliminary data.</text>
</comment>
<dbReference type="SMART" id="SM00421">
    <property type="entry name" value="HTH_LUXR"/>
    <property type="match status" value="1"/>
</dbReference>
<keyword evidence="9" id="KW-1185">Reference proteome</keyword>
<evidence type="ECO:0000259" key="7">
    <source>
        <dbReference type="PROSITE" id="PS50110"/>
    </source>
</evidence>
<dbReference type="InterPro" id="IPR011006">
    <property type="entry name" value="CheY-like_superfamily"/>
</dbReference>
<sequence>MIRIALIDDDAMVRTGLQMMVRADDITVVGEAADGEEGLALIEAESPDVVLLDIRMPVLDGLGVLERLQEAGTDGPAVLVLTTFDTDDYVLRALRQGAAGFLLKDTEPADLVAAIRAAARGEAVLAPTVTQQVISAATSGPEPAATGLADELTEREKDVARLLTTGRTNAEIAEELYISLATVKANVTRIFVKTGAENRVEAAIRLRDAGL</sequence>
<protein>
    <submittedName>
        <fullName evidence="8">Response regulator</fullName>
    </submittedName>
</protein>
<evidence type="ECO:0000256" key="5">
    <source>
        <dbReference type="PROSITE-ProRule" id="PRU00169"/>
    </source>
</evidence>